<protein>
    <recommendedName>
        <fullName evidence="5">RRM domain-containing protein</fullName>
    </recommendedName>
</protein>
<evidence type="ECO:0000256" key="1">
    <source>
        <dbReference type="ARBA" id="ARBA00004123"/>
    </source>
</evidence>
<dbReference type="PROSITE" id="PS50102">
    <property type="entry name" value="RRM"/>
    <property type="match status" value="1"/>
</dbReference>
<comment type="subcellular location">
    <subcellularLocation>
        <location evidence="1">Nucleus</location>
    </subcellularLocation>
</comment>
<dbReference type="SMART" id="SM00360">
    <property type="entry name" value="RRM"/>
    <property type="match status" value="1"/>
</dbReference>
<dbReference type="InterPro" id="IPR012677">
    <property type="entry name" value="Nucleotide-bd_a/b_plait_sf"/>
</dbReference>
<dbReference type="InterPro" id="IPR051183">
    <property type="entry name" value="U1_U11-U12_snRNP_70-35kDa"/>
</dbReference>
<dbReference type="GO" id="GO:0005685">
    <property type="term" value="C:U1 snRNP"/>
    <property type="evidence" value="ECO:0007669"/>
    <property type="project" value="TreeGrafter"/>
</dbReference>
<organism evidence="6 7">
    <name type="scientific">Populus deltoides</name>
    <name type="common">Eastern poplar</name>
    <name type="synonym">Eastern cottonwood</name>
    <dbReference type="NCBI Taxonomy" id="3696"/>
    <lineage>
        <taxon>Eukaryota</taxon>
        <taxon>Viridiplantae</taxon>
        <taxon>Streptophyta</taxon>
        <taxon>Embryophyta</taxon>
        <taxon>Tracheophyta</taxon>
        <taxon>Spermatophyta</taxon>
        <taxon>Magnoliopsida</taxon>
        <taxon>eudicotyledons</taxon>
        <taxon>Gunneridae</taxon>
        <taxon>Pentapetalae</taxon>
        <taxon>rosids</taxon>
        <taxon>fabids</taxon>
        <taxon>Malpighiales</taxon>
        <taxon>Salicaceae</taxon>
        <taxon>Saliceae</taxon>
        <taxon>Populus</taxon>
    </lineage>
</organism>
<proteinExistence type="predicted"/>
<dbReference type="InterPro" id="IPR035979">
    <property type="entry name" value="RBD_domain_sf"/>
</dbReference>
<dbReference type="CDD" id="cd00590">
    <property type="entry name" value="RRM_SF"/>
    <property type="match status" value="1"/>
</dbReference>
<evidence type="ECO:0000313" key="6">
    <source>
        <dbReference type="EMBL" id="KAH8521259.1"/>
    </source>
</evidence>
<dbReference type="InterPro" id="IPR000504">
    <property type="entry name" value="RRM_dom"/>
</dbReference>
<name>A0A8T2ZVD6_POPDE</name>
<dbReference type="SUPFAM" id="SSF54928">
    <property type="entry name" value="RNA-binding domain, RBD"/>
    <property type="match status" value="1"/>
</dbReference>
<dbReference type="GO" id="GO:0000398">
    <property type="term" value="P:mRNA splicing, via spliceosome"/>
    <property type="evidence" value="ECO:0007669"/>
    <property type="project" value="TreeGrafter"/>
</dbReference>
<keyword evidence="3" id="KW-0694">RNA-binding</keyword>
<gene>
    <name evidence="6" type="ORF">H0E87_002351</name>
</gene>
<dbReference type="GO" id="GO:0071011">
    <property type="term" value="C:precatalytic spliceosome"/>
    <property type="evidence" value="ECO:0007669"/>
    <property type="project" value="TreeGrafter"/>
</dbReference>
<dbReference type="GO" id="GO:0003729">
    <property type="term" value="F:mRNA binding"/>
    <property type="evidence" value="ECO:0007669"/>
    <property type="project" value="TreeGrafter"/>
</dbReference>
<dbReference type="EMBL" id="JACEGQ020000001">
    <property type="protein sequence ID" value="KAH8521259.1"/>
    <property type="molecule type" value="Genomic_DNA"/>
</dbReference>
<comment type="caution">
    <text evidence="6">The sequence shown here is derived from an EMBL/GenBank/DDBJ whole genome shotgun (WGS) entry which is preliminary data.</text>
</comment>
<evidence type="ECO:0000313" key="7">
    <source>
        <dbReference type="Proteomes" id="UP000807159"/>
    </source>
</evidence>
<evidence type="ECO:0000259" key="5">
    <source>
        <dbReference type="PROSITE" id="PS50102"/>
    </source>
</evidence>
<dbReference type="AlphaFoldDB" id="A0A8T2ZVD6"/>
<dbReference type="GO" id="GO:0030619">
    <property type="term" value="F:U1 snRNA binding"/>
    <property type="evidence" value="ECO:0007669"/>
    <property type="project" value="TreeGrafter"/>
</dbReference>
<dbReference type="Pfam" id="PF00076">
    <property type="entry name" value="RRM_1"/>
    <property type="match status" value="1"/>
</dbReference>
<sequence length="115" mass="13307">MEHLDDDFSEPGQPNKKNNANDLLVRECDLRHSISEATLQKEFSNFGEIAEVKLAKNETTERSGPYAFIRYTSQDDAFLALENMDHRVWAQHIALVFLGTFKLESFKPEKDRFRG</sequence>
<accession>A0A8T2ZVD6</accession>
<feature type="domain" description="RRM" evidence="5">
    <location>
        <begin position="21"/>
        <end position="85"/>
    </location>
</feature>
<evidence type="ECO:0000256" key="4">
    <source>
        <dbReference type="SAM" id="MobiDB-lite"/>
    </source>
</evidence>
<reference evidence="6" key="1">
    <citation type="journal article" date="2021" name="J. Hered.">
        <title>Genome Assembly of Salicaceae Populus deltoides (Eastern Cottonwood) I-69 Based on Nanopore Sequencing and Hi-C Technologies.</title>
        <authorList>
            <person name="Bai S."/>
            <person name="Wu H."/>
            <person name="Zhang J."/>
            <person name="Pan Z."/>
            <person name="Zhao W."/>
            <person name="Li Z."/>
            <person name="Tong C."/>
        </authorList>
    </citation>
    <scope>NUCLEOTIDE SEQUENCE</scope>
    <source>
        <tissue evidence="6">Leaf</tissue>
    </source>
</reference>
<dbReference type="GO" id="GO:0071004">
    <property type="term" value="C:U2-type prespliceosome"/>
    <property type="evidence" value="ECO:0007669"/>
    <property type="project" value="TreeGrafter"/>
</dbReference>
<dbReference type="PANTHER" id="PTHR13952:SF19">
    <property type="entry name" value="GLYCINE-RICH RNA-BINDING PROTEIN 4, MITOCHONDRIAL ISOFORM X1"/>
    <property type="match status" value="1"/>
</dbReference>
<evidence type="ECO:0000256" key="2">
    <source>
        <dbReference type="ARBA" id="ARBA00023242"/>
    </source>
</evidence>
<feature type="region of interest" description="Disordered" evidence="4">
    <location>
        <begin position="1"/>
        <end position="21"/>
    </location>
</feature>
<dbReference type="Gene3D" id="3.30.70.330">
    <property type="match status" value="1"/>
</dbReference>
<evidence type="ECO:0000256" key="3">
    <source>
        <dbReference type="PROSITE-ProRule" id="PRU00176"/>
    </source>
</evidence>
<keyword evidence="2" id="KW-0539">Nucleus</keyword>
<dbReference type="Proteomes" id="UP000807159">
    <property type="component" value="Chromosome 1"/>
</dbReference>
<dbReference type="PANTHER" id="PTHR13952">
    <property type="entry name" value="U1 SMALL NUCLEAR RIBONUCLEOPROTEIN 70 KD"/>
    <property type="match status" value="1"/>
</dbReference>
<keyword evidence="7" id="KW-1185">Reference proteome</keyword>